<dbReference type="CDD" id="cd01949">
    <property type="entry name" value="GGDEF"/>
    <property type="match status" value="1"/>
</dbReference>
<dbReference type="InterPro" id="IPR029787">
    <property type="entry name" value="Nucleotide_cyclase"/>
</dbReference>
<sequence length="401" mass="43819">MIPNDGLRTYDLRMTSFGQDRLQSILPAPRGREKSAVKSAFDLLVQWYRRPDQFDSFNRYLATKGLELAVRLLVIGSLTTVIIAMTLLRFSDAGVHNHVTSVVNAVIIAVTIAVIVLFCLLPEITRRWSYFFVAYCEVGVFVGVFLNNDPFIGLIQCVLFVLIGGYIAYFHNARLQAVHIALSIVVLAVVGRKVAVYADPALATALCLIIATGIVVIPFACQFVLSLLGSDADSSDVDPLTGLLNRRGLQRAVVEMGATGHASSKSSYVVAIVDVDSFKSVNDSQGHEEGDLVLRQIADRLRWCGGEKALFARFGGDEFVLVDTIDVGAAPAFEDNLRRHLRIDDRDPVVTTSVGVAITSAEWSSIISDEELTELFRVADASMYRAKAAGGDQVVMWDGKQ</sequence>
<name>A0A1Q4K204_RHOER</name>
<protein>
    <submittedName>
        <fullName evidence="1">GGDEF domain-containing protein</fullName>
    </submittedName>
</protein>
<dbReference type="PANTHER" id="PTHR45138">
    <property type="entry name" value="REGULATORY COMPONENTS OF SENSORY TRANSDUCTION SYSTEM"/>
    <property type="match status" value="1"/>
</dbReference>
<evidence type="ECO:0000313" key="2">
    <source>
        <dbReference type="Proteomes" id="UP000502345"/>
    </source>
</evidence>
<dbReference type="STRING" id="1833.XU06_21115"/>
<dbReference type="PROSITE" id="PS50887">
    <property type="entry name" value="GGDEF"/>
    <property type="match status" value="1"/>
</dbReference>
<dbReference type="PANTHER" id="PTHR45138:SF9">
    <property type="entry name" value="DIGUANYLATE CYCLASE DGCM-RELATED"/>
    <property type="match status" value="1"/>
</dbReference>
<dbReference type="OrthoDB" id="23692at2"/>
<reference evidence="1 2" key="1">
    <citation type="submission" date="2020-03" db="EMBL/GenBank/DDBJ databases">
        <title>Screen low temperature-resistant strains for efficient degradation of petroleum hydrocarbons under the low temperature.</title>
        <authorList>
            <person name="Wang Y."/>
            <person name="Chen J."/>
        </authorList>
    </citation>
    <scope>NUCLEOTIDE SEQUENCE [LARGE SCALE GENOMIC DNA]</scope>
    <source>
        <strain evidence="1 2">KB1</strain>
    </source>
</reference>
<dbReference type="NCBIfam" id="TIGR00254">
    <property type="entry name" value="GGDEF"/>
    <property type="match status" value="1"/>
</dbReference>
<organism evidence="1 2">
    <name type="scientific">Rhodococcus erythropolis</name>
    <name type="common">Arthrobacter picolinophilus</name>
    <dbReference type="NCBI Taxonomy" id="1833"/>
    <lineage>
        <taxon>Bacteria</taxon>
        <taxon>Bacillati</taxon>
        <taxon>Actinomycetota</taxon>
        <taxon>Actinomycetes</taxon>
        <taxon>Mycobacteriales</taxon>
        <taxon>Nocardiaceae</taxon>
        <taxon>Rhodococcus</taxon>
        <taxon>Rhodococcus erythropolis group</taxon>
    </lineage>
</organism>
<gene>
    <name evidence="1" type="ORF">G9444_4693</name>
</gene>
<dbReference type="GO" id="GO:0052621">
    <property type="term" value="F:diguanylate cyclase activity"/>
    <property type="evidence" value="ECO:0007669"/>
    <property type="project" value="TreeGrafter"/>
</dbReference>
<dbReference type="EMBL" id="CP050124">
    <property type="protein sequence ID" value="QIP41936.1"/>
    <property type="molecule type" value="Genomic_DNA"/>
</dbReference>
<proteinExistence type="predicted"/>
<dbReference type="InterPro" id="IPR050469">
    <property type="entry name" value="Diguanylate_Cyclase"/>
</dbReference>
<evidence type="ECO:0000313" key="1">
    <source>
        <dbReference type="EMBL" id="QIP41936.1"/>
    </source>
</evidence>
<dbReference type="Proteomes" id="UP000502345">
    <property type="component" value="Chromosome"/>
</dbReference>
<dbReference type="SUPFAM" id="SSF55073">
    <property type="entry name" value="Nucleotide cyclase"/>
    <property type="match status" value="1"/>
</dbReference>
<dbReference type="AlphaFoldDB" id="A0A1Q4K204"/>
<accession>A0A1Q4K204</accession>
<dbReference type="Gene3D" id="3.30.70.270">
    <property type="match status" value="1"/>
</dbReference>
<dbReference type="Pfam" id="PF00990">
    <property type="entry name" value="GGDEF"/>
    <property type="match status" value="1"/>
</dbReference>
<dbReference type="SMART" id="SM00267">
    <property type="entry name" value="GGDEF"/>
    <property type="match status" value="1"/>
</dbReference>
<dbReference type="InterPro" id="IPR043128">
    <property type="entry name" value="Rev_trsase/Diguanyl_cyclase"/>
</dbReference>
<dbReference type="InterPro" id="IPR000160">
    <property type="entry name" value="GGDEF_dom"/>
</dbReference>